<organism evidence="2 3">
    <name type="scientific">Novacetimonas maltaceti</name>
    <dbReference type="NCBI Taxonomy" id="1203393"/>
    <lineage>
        <taxon>Bacteria</taxon>
        <taxon>Pseudomonadati</taxon>
        <taxon>Pseudomonadota</taxon>
        <taxon>Alphaproteobacteria</taxon>
        <taxon>Acetobacterales</taxon>
        <taxon>Acetobacteraceae</taxon>
        <taxon>Novacetimonas</taxon>
    </lineage>
</organism>
<dbReference type="Proteomes" id="UP000237344">
    <property type="component" value="Unassembled WGS sequence"/>
</dbReference>
<name>A0A2S3W5L8_9PROT</name>
<keyword evidence="3" id="KW-1185">Reference proteome</keyword>
<reference evidence="2 3" key="1">
    <citation type="submission" date="2018-01" db="EMBL/GenBank/DDBJ databases">
        <title>Draft Genome Sequence of Komagataeibacter maltaceti LMG 1529, a Vinegar Producing Acetic Acid Bacterium Isolated from Malt Vinegar Brewery Acetifiers.</title>
        <authorList>
            <person name="Zhang Q."/>
            <person name="Hollensteiner J."/>
            <person name="Poehlein A."/>
            <person name="Daniel R."/>
        </authorList>
    </citation>
    <scope>NUCLEOTIDE SEQUENCE [LARGE SCALE GENOMIC DNA]</scope>
    <source>
        <strain evidence="2 3">LMG 1529</strain>
    </source>
</reference>
<comment type="caution">
    <text evidence="2">The sequence shown here is derived from an EMBL/GenBank/DDBJ whole genome shotgun (WGS) entry which is preliminary data.</text>
</comment>
<dbReference type="OrthoDB" id="7277208at2"/>
<dbReference type="RefSeq" id="WP_110094269.1">
    <property type="nucleotide sequence ID" value="NZ_NKUE01000002.1"/>
</dbReference>
<gene>
    <name evidence="2" type="ORF">KMAL_05910</name>
</gene>
<evidence type="ECO:0000313" key="3">
    <source>
        <dbReference type="Proteomes" id="UP000237344"/>
    </source>
</evidence>
<proteinExistence type="predicted"/>
<evidence type="ECO:0000313" key="2">
    <source>
        <dbReference type="EMBL" id="POF63833.1"/>
    </source>
</evidence>
<accession>A0A2S3W5L8</accession>
<evidence type="ECO:0000259" key="1">
    <source>
        <dbReference type="Pfam" id="PF18736"/>
    </source>
</evidence>
<dbReference type="EMBL" id="POTC01000004">
    <property type="protein sequence ID" value="POF63833.1"/>
    <property type="molecule type" value="Genomic_DNA"/>
</dbReference>
<dbReference type="Pfam" id="PF18736">
    <property type="entry name" value="pEK499_p136"/>
    <property type="match status" value="1"/>
</dbReference>
<dbReference type="InterPro" id="IPR041318">
    <property type="entry name" value="pEK499_p136"/>
</dbReference>
<sequence length="150" mass="17487">MGIPADPLLDIIRRSLVNLEFIDRNYREHAVYEITQLVNTFLGAFIHPFERSSKGKAFMAYFTARPPPIAVRYQVNECGGVTYYDFIQYVRHALAHGNMRYNPNEIKQIDSITLWNIRNGRKVLKCTIGTSDMKRLLLDFRDCLEEIYGH</sequence>
<dbReference type="AlphaFoldDB" id="A0A2S3W5L8"/>
<protein>
    <recommendedName>
        <fullName evidence="1">pEK499-p136 HEPN domain-containing protein</fullName>
    </recommendedName>
</protein>
<feature type="domain" description="pEK499-p136 HEPN" evidence="1">
    <location>
        <begin position="10"/>
        <end position="145"/>
    </location>
</feature>